<dbReference type="InterPro" id="IPR002213">
    <property type="entry name" value="UDP_glucos_trans"/>
</dbReference>
<dbReference type="GO" id="GO:0005975">
    <property type="term" value="P:carbohydrate metabolic process"/>
    <property type="evidence" value="ECO:0007669"/>
    <property type="project" value="InterPro"/>
</dbReference>
<protein>
    <recommendedName>
        <fullName evidence="3">Glycosyltransferase family 28 N-terminal domain-containing protein</fullName>
    </recommendedName>
</protein>
<dbReference type="Pfam" id="PF03033">
    <property type="entry name" value="Glyco_transf_28"/>
    <property type="match status" value="1"/>
</dbReference>
<evidence type="ECO:0000256" key="1">
    <source>
        <dbReference type="ARBA" id="ARBA00004184"/>
    </source>
</evidence>
<dbReference type="InterPro" id="IPR004276">
    <property type="entry name" value="GlycoTrans_28_N"/>
</dbReference>
<dbReference type="PANTHER" id="PTHR48050:SF13">
    <property type="entry name" value="STEROL 3-BETA-GLUCOSYLTRANSFERASE UGT80A2"/>
    <property type="match status" value="1"/>
</dbReference>
<proteinExistence type="predicted"/>
<organism evidence="4">
    <name type="scientific">Aspergillus arachidicola</name>
    <dbReference type="NCBI Taxonomy" id="656916"/>
    <lineage>
        <taxon>Eukaryota</taxon>
        <taxon>Fungi</taxon>
        <taxon>Dikarya</taxon>
        <taxon>Ascomycota</taxon>
        <taxon>Pezizomycotina</taxon>
        <taxon>Eurotiomycetes</taxon>
        <taxon>Eurotiomycetidae</taxon>
        <taxon>Eurotiales</taxon>
        <taxon>Aspergillaceae</taxon>
        <taxon>Aspergillus</taxon>
        <taxon>Aspergillus subgen. Circumdati</taxon>
    </lineage>
</organism>
<dbReference type="SUPFAM" id="SSF53756">
    <property type="entry name" value="UDP-Glycosyltransferase/glycogen phosphorylase"/>
    <property type="match status" value="1"/>
</dbReference>
<dbReference type="PANTHER" id="PTHR48050">
    <property type="entry name" value="STEROL 3-BETA-GLUCOSYLTRANSFERASE"/>
    <property type="match status" value="1"/>
</dbReference>
<dbReference type="CDD" id="cd03784">
    <property type="entry name" value="GT1_Gtf-like"/>
    <property type="match status" value="1"/>
</dbReference>
<keyword evidence="2" id="KW-0808">Transferase</keyword>
<reference evidence="4" key="1">
    <citation type="submission" date="2019-04" db="EMBL/GenBank/DDBJ databases">
        <title>Friends and foes A comparative genomics study of 23 Aspergillus species from section Flavi.</title>
        <authorList>
            <consortium name="DOE Joint Genome Institute"/>
            <person name="Kjaerbolling I."/>
            <person name="Vesth T."/>
            <person name="Frisvad J.C."/>
            <person name="Nybo J.L."/>
            <person name="Theobald S."/>
            <person name="Kildgaard S."/>
            <person name="Isbrandt T."/>
            <person name="Kuo A."/>
            <person name="Sato A."/>
            <person name="Lyhne E.K."/>
            <person name="Kogle M.E."/>
            <person name="Wiebenga A."/>
            <person name="Kun R.S."/>
            <person name="Lubbers R.J."/>
            <person name="Makela M.R."/>
            <person name="Barry K."/>
            <person name="Chovatia M."/>
            <person name="Clum A."/>
            <person name="Daum C."/>
            <person name="Haridas S."/>
            <person name="He G."/>
            <person name="LaButti K."/>
            <person name="Lipzen A."/>
            <person name="Mondo S."/>
            <person name="Riley R."/>
            <person name="Salamov A."/>
            <person name="Simmons B.A."/>
            <person name="Magnuson J.K."/>
            <person name="Henrissat B."/>
            <person name="Mortensen U.H."/>
            <person name="Larsen T.O."/>
            <person name="Devries R.P."/>
            <person name="Grigoriev I.V."/>
            <person name="Machida M."/>
            <person name="Baker S.E."/>
            <person name="Andersen M.R."/>
        </authorList>
    </citation>
    <scope>NUCLEOTIDE SEQUENCE</scope>
    <source>
        <strain evidence="4">CBS 117612</strain>
    </source>
</reference>
<dbReference type="Proteomes" id="UP000325558">
    <property type="component" value="Unassembled WGS sequence"/>
</dbReference>
<dbReference type="GO" id="GO:0016906">
    <property type="term" value="F:sterol 3-beta-glucosyltransferase activity"/>
    <property type="evidence" value="ECO:0007669"/>
    <property type="project" value="UniProtKB-ARBA"/>
</dbReference>
<dbReference type="InterPro" id="IPR050426">
    <property type="entry name" value="Glycosyltransferase_28"/>
</dbReference>
<evidence type="ECO:0000259" key="3">
    <source>
        <dbReference type="Pfam" id="PF03033"/>
    </source>
</evidence>
<dbReference type="EMBL" id="ML737131">
    <property type="protein sequence ID" value="KAE8343006.1"/>
    <property type="molecule type" value="Genomic_DNA"/>
</dbReference>
<name>A0A5N6YES4_9EURO</name>
<accession>A0A5N6YES4</accession>
<feature type="domain" description="Glycosyltransferase family 28 N-terminal" evidence="3">
    <location>
        <begin position="73"/>
        <end position="220"/>
    </location>
</feature>
<gene>
    <name evidence="4" type="ORF">BDV24DRAFT_173401</name>
</gene>
<dbReference type="GO" id="GO:0012505">
    <property type="term" value="C:endomembrane system"/>
    <property type="evidence" value="ECO:0007669"/>
    <property type="project" value="UniProtKB-SubCell"/>
</dbReference>
<comment type="subcellular location">
    <subcellularLocation>
        <location evidence="1">Endomembrane system</location>
        <topology evidence="1">Peripheral membrane protein</topology>
    </subcellularLocation>
</comment>
<dbReference type="AlphaFoldDB" id="A0A5N6YES4"/>
<evidence type="ECO:0000313" key="4">
    <source>
        <dbReference type="EMBL" id="KAE8343006.1"/>
    </source>
</evidence>
<evidence type="ECO:0000256" key="2">
    <source>
        <dbReference type="ARBA" id="ARBA00022679"/>
    </source>
</evidence>
<sequence length="671" mass="72664">MDSHLYDEPPPSYDVAVSGDCMEVSTLVRNDGRVDVTVVAKQAGLSDLLPSNLPLETRPLPDVPPSAITPLNIVIQIVGSRGDVQPFIALGTRLQKNGHRVRLATHENFRDFVHAAGVEFYPIGGNPEELMSFMVKNPGIIPKMSTIAGGEIGRKRQMISEMLDGCWQSCVEPDPETKIPFVADAIIANPPSFAHIHCAQALSVPLHMMFTMPWSPTKEFPQPLANVKGSGTDASLRNYMSYSMVELLTWSGTNDVCGFFFRDEPLYTSPEIQEFINRGSMPVYIGFGSIVMDDPAAMTAMIQGACQELGIRAIVSKGWSKLGQGCNDPNILFIEDCPHGSMRLSIFTTVVQEPLHVVYSTALTMTSQPFWAKMVAAAGAGPSPIDHNVLTVKQLSEAIAFCLTRNAQQAAASIAARMKSEDGVSNAAASFHRHIPWKDVKCDLLPSEAAAWLVDKKRGLKLSHKAMVILSQHKQIDMQHLKPSPSAAVLDTMIDFTVGLGRLSTSPTKGMTQMTSSLVKGTLVDAPTALAEGLRNVPRLYGEKPEKPVPMEGWKSGMTHAGKSLYIGFADGLTGFVTKPYREAKTDGAAGFAKGFAKGSVELFSKPGAAMFGLTAYPAMGIYKSIKKGNLNPTERKILEAQIELGDYMLQSFPASPGEIEMVLSKFNALS</sequence>
<dbReference type="OrthoDB" id="5835829at2759"/>
<dbReference type="Gene3D" id="3.40.50.2000">
    <property type="entry name" value="Glycogen Phosphorylase B"/>
    <property type="match status" value="2"/>
</dbReference>